<comment type="caution">
    <text evidence="1">The sequence shown here is derived from an EMBL/GenBank/DDBJ whole genome shotgun (WGS) entry which is preliminary data.</text>
</comment>
<protein>
    <submittedName>
        <fullName evidence="1">Uncharacterized protein</fullName>
    </submittedName>
</protein>
<reference evidence="1" key="1">
    <citation type="submission" date="2023-07" db="EMBL/GenBank/DDBJ databases">
        <title>Genomic Encyclopedia of Type Strains, Phase IV (KMG-IV): sequencing the most valuable type-strain genomes for metagenomic binning, comparative biology and taxonomic classification.</title>
        <authorList>
            <person name="Goeker M."/>
        </authorList>
    </citation>
    <scope>NUCLEOTIDE SEQUENCE</scope>
    <source>
        <strain evidence="1">DSM 26174</strain>
    </source>
</reference>
<gene>
    <name evidence="1" type="ORF">HNQ88_000405</name>
</gene>
<dbReference type="EMBL" id="JAVDQD010000001">
    <property type="protein sequence ID" value="MDR6237429.1"/>
    <property type="molecule type" value="Genomic_DNA"/>
</dbReference>
<proteinExistence type="predicted"/>
<keyword evidence="2" id="KW-1185">Reference proteome</keyword>
<accession>A0AAE4BP11</accession>
<sequence length="200" mass="22383">MAKRIVYMIYMTLIVLLLPLFEVNAGRANGGEDQADVKQVFNSYQASYIGKTSNGNDYEVYALKHRKEWYFAIVDGGSMSILRGDHKSDNLVEVSELFEDMLFRAIALEQVKKKSKSKNYFGMDLGCYYKLTSNGKEVKEVARYLETGEKMPTMAGKLIALMITPVTVWFEDKAAPATEIAGKAQEQFDAAAETAATVQE</sequence>
<evidence type="ECO:0000313" key="1">
    <source>
        <dbReference type="EMBL" id="MDR6237429.1"/>
    </source>
</evidence>
<name>A0AAE4BP11_9BACT</name>
<organism evidence="1 2">
    <name type="scientific">Aureibacter tunicatorum</name>
    <dbReference type="NCBI Taxonomy" id="866807"/>
    <lineage>
        <taxon>Bacteria</taxon>
        <taxon>Pseudomonadati</taxon>
        <taxon>Bacteroidota</taxon>
        <taxon>Cytophagia</taxon>
        <taxon>Cytophagales</taxon>
        <taxon>Persicobacteraceae</taxon>
        <taxon>Aureibacter</taxon>
    </lineage>
</organism>
<dbReference type="AlphaFoldDB" id="A0AAE4BP11"/>
<dbReference type="RefSeq" id="WP_309936894.1">
    <property type="nucleotide sequence ID" value="NZ_AP025305.1"/>
</dbReference>
<dbReference type="Proteomes" id="UP001185092">
    <property type="component" value="Unassembled WGS sequence"/>
</dbReference>
<evidence type="ECO:0000313" key="2">
    <source>
        <dbReference type="Proteomes" id="UP001185092"/>
    </source>
</evidence>